<dbReference type="SUPFAM" id="SSF57701">
    <property type="entry name" value="Zn2/Cys6 DNA-binding domain"/>
    <property type="match status" value="1"/>
</dbReference>
<accession>A0A1L9SM55</accession>
<keyword evidence="4" id="KW-0804">Transcription</keyword>
<evidence type="ECO:0000259" key="7">
    <source>
        <dbReference type="PROSITE" id="PS50048"/>
    </source>
</evidence>
<dbReference type="InterPro" id="IPR001138">
    <property type="entry name" value="Zn2Cys6_DnaBD"/>
</dbReference>
<sequence>MGDPLALFRNIAPLGSEGGGGGGSSTESRETGRERQGPVRHWKKRVSTACLACKKSKRKCSGVAPCENCRTFNRVCIFDESLDQRRRVAAKRTADELNYHRDLLNDLFTVIRSEDPGHAQRLMELIRGDASADEVRGYVDETLRAMKAGTLKREEDDGDDEDEDEDEDDDDDDDDDDEEERHSEVISRLEDLQQLWHLEEPTPAFRRKVMDLHYLCDDAPYKVPARPWTTVTADDDLVSHLVSLYFTWDYPFYAFLDLDVFVRHMARGDLASDFCSPFLVNALLANACHFSEFSEAYVVPGDIMTKGADFLAEAERLQALETQQQQQQQQQQPTLASLQATLMLYERYSMSGKDDLGYIMLHRSVQLGEALGLVNGSLGGRLLPEYRRRQLSVDMDRSLKRSAWGLFQADTIAHTSFLRSSLVHRVDVNRLHRNESQASDLWTPYPSHRAPRPVWLSQYFDESCDLCFIARDISREMFSEGRTCPLAGEALRKHRQVFYARLRRWEERLPATFDLARRPAPHILLLRMRYHTLVINLFSHEDVDYDSSSMTSSAGSQREISPTTTTATMKPGSAAIMTATLRQSSARAIAQLARLHRSEYGMRRAHSFAMYAINLALFALLELDAFDILDPDFLSLASAFSIVASRSLLGRNLFHIFRQSVRAKNQGRRARESASLPDELKELFDEQSAAHGCTRWDEYAQGLQKLNEHAKYHGIGNAQRSLQDYPGFRLYDMLDRYESLSLGKDDLLPERHKPDGL</sequence>
<dbReference type="PANTHER" id="PTHR47256:SF9">
    <property type="entry name" value="ZN(II)2CYS6 TRANSCRIPTION FACTOR (EUROFUNG)"/>
    <property type="match status" value="1"/>
</dbReference>
<dbReference type="Gene3D" id="4.10.240.10">
    <property type="entry name" value="Zn(2)-C6 fungal-type DNA-binding domain"/>
    <property type="match status" value="1"/>
</dbReference>
<reference evidence="9" key="1">
    <citation type="journal article" date="2017" name="Genome Biol.">
        <title>Comparative genomics reveals high biological diversity and specific adaptations in the industrially and medically important fungal genus Aspergillus.</title>
        <authorList>
            <person name="de Vries R.P."/>
            <person name="Riley R."/>
            <person name="Wiebenga A."/>
            <person name="Aguilar-Osorio G."/>
            <person name="Amillis S."/>
            <person name="Uchima C.A."/>
            <person name="Anderluh G."/>
            <person name="Asadollahi M."/>
            <person name="Askin M."/>
            <person name="Barry K."/>
            <person name="Battaglia E."/>
            <person name="Bayram O."/>
            <person name="Benocci T."/>
            <person name="Braus-Stromeyer S.A."/>
            <person name="Caldana C."/>
            <person name="Canovas D."/>
            <person name="Cerqueira G.C."/>
            <person name="Chen F."/>
            <person name="Chen W."/>
            <person name="Choi C."/>
            <person name="Clum A."/>
            <person name="Dos Santos R.A."/>
            <person name="Damasio A.R."/>
            <person name="Diallinas G."/>
            <person name="Emri T."/>
            <person name="Fekete E."/>
            <person name="Flipphi M."/>
            <person name="Freyberg S."/>
            <person name="Gallo A."/>
            <person name="Gournas C."/>
            <person name="Habgood R."/>
            <person name="Hainaut M."/>
            <person name="Harispe M.L."/>
            <person name="Henrissat B."/>
            <person name="Hilden K.S."/>
            <person name="Hope R."/>
            <person name="Hossain A."/>
            <person name="Karabika E."/>
            <person name="Karaffa L."/>
            <person name="Karanyi Z."/>
            <person name="Krasevec N."/>
            <person name="Kuo A."/>
            <person name="Kusch H."/>
            <person name="LaButti K."/>
            <person name="Lagendijk E.L."/>
            <person name="Lapidus A."/>
            <person name="Levasseur A."/>
            <person name="Lindquist E."/>
            <person name="Lipzen A."/>
            <person name="Logrieco A.F."/>
            <person name="MacCabe A."/>
            <person name="Maekelae M.R."/>
            <person name="Malavazi I."/>
            <person name="Melin P."/>
            <person name="Meyer V."/>
            <person name="Mielnichuk N."/>
            <person name="Miskei M."/>
            <person name="Molnar A.P."/>
            <person name="Mule G."/>
            <person name="Ngan C.Y."/>
            <person name="Orejas M."/>
            <person name="Orosz E."/>
            <person name="Ouedraogo J.P."/>
            <person name="Overkamp K.M."/>
            <person name="Park H.-S."/>
            <person name="Perrone G."/>
            <person name="Piumi F."/>
            <person name="Punt P.J."/>
            <person name="Ram A.F."/>
            <person name="Ramon A."/>
            <person name="Rauscher S."/>
            <person name="Record E."/>
            <person name="Riano-Pachon D.M."/>
            <person name="Robert V."/>
            <person name="Roehrig J."/>
            <person name="Ruller R."/>
            <person name="Salamov A."/>
            <person name="Salih N.S."/>
            <person name="Samson R.A."/>
            <person name="Sandor E."/>
            <person name="Sanguinetti M."/>
            <person name="Schuetze T."/>
            <person name="Sepcic K."/>
            <person name="Shelest E."/>
            <person name="Sherlock G."/>
            <person name="Sophianopoulou V."/>
            <person name="Squina F.M."/>
            <person name="Sun H."/>
            <person name="Susca A."/>
            <person name="Todd R.B."/>
            <person name="Tsang A."/>
            <person name="Unkles S.E."/>
            <person name="van de Wiele N."/>
            <person name="van Rossen-Uffink D."/>
            <person name="Oliveira J.V."/>
            <person name="Vesth T.C."/>
            <person name="Visser J."/>
            <person name="Yu J.-H."/>
            <person name="Zhou M."/>
            <person name="Andersen M.R."/>
            <person name="Archer D.B."/>
            <person name="Baker S.E."/>
            <person name="Benoit I."/>
            <person name="Brakhage A.A."/>
            <person name="Braus G.H."/>
            <person name="Fischer R."/>
            <person name="Frisvad J.C."/>
            <person name="Goldman G.H."/>
            <person name="Houbraken J."/>
            <person name="Oakley B."/>
            <person name="Pocsi I."/>
            <person name="Scazzocchio C."/>
            <person name="Seiboth B."/>
            <person name="vanKuyk P.A."/>
            <person name="Wortman J."/>
            <person name="Dyer P.S."/>
            <person name="Grigoriev I.V."/>
        </authorList>
    </citation>
    <scope>NUCLEOTIDE SEQUENCE [LARGE SCALE GENOMIC DNA]</scope>
    <source>
        <strain evidence="9">CBS 506.65</strain>
    </source>
</reference>
<dbReference type="CDD" id="cd12148">
    <property type="entry name" value="fungal_TF_MHR"/>
    <property type="match status" value="1"/>
</dbReference>
<dbReference type="InterPro" id="IPR036864">
    <property type="entry name" value="Zn2-C6_fun-type_DNA-bd_sf"/>
</dbReference>
<dbReference type="PROSITE" id="PS00463">
    <property type="entry name" value="ZN2_CY6_FUNGAL_1"/>
    <property type="match status" value="1"/>
</dbReference>
<dbReference type="Pfam" id="PF00172">
    <property type="entry name" value="Zn_clus"/>
    <property type="match status" value="1"/>
</dbReference>
<dbReference type="AlphaFoldDB" id="A0A1L9SM55"/>
<dbReference type="OrthoDB" id="2593732at2759"/>
<dbReference type="GO" id="GO:0003677">
    <property type="term" value="F:DNA binding"/>
    <property type="evidence" value="ECO:0007669"/>
    <property type="project" value="UniProtKB-KW"/>
</dbReference>
<dbReference type="InterPro" id="IPR007219">
    <property type="entry name" value="XnlR_reg_dom"/>
</dbReference>
<organism evidence="8 9">
    <name type="scientific">Penicilliopsis zonata CBS 506.65</name>
    <dbReference type="NCBI Taxonomy" id="1073090"/>
    <lineage>
        <taxon>Eukaryota</taxon>
        <taxon>Fungi</taxon>
        <taxon>Dikarya</taxon>
        <taxon>Ascomycota</taxon>
        <taxon>Pezizomycotina</taxon>
        <taxon>Eurotiomycetes</taxon>
        <taxon>Eurotiomycetidae</taxon>
        <taxon>Eurotiales</taxon>
        <taxon>Aspergillaceae</taxon>
        <taxon>Penicilliopsis</taxon>
    </lineage>
</organism>
<dbReference type="VEuPathDB" id="FungiDB:ASPZODRAFT_14285"/>
<evidence type="ECO:0000256" key="3">
    <source>
        <dbReference type="ARBA" id="ARBA00023125"/>
    </source>
</evidence>
<dbReference type="STRING" id="1073090.A0A1L9SM55"/>
<name>A0A1L9SM55_9EURO</name>
<gene>
    <name evidence="8" type="ORF">ASPZODRAFT_14285</name>
</gene>
<keyword evidence="2" id="KW-0805">Transcription regulation</keyword>
<feature type="region of interest" description="Disordered" evidence="6">
    <location>
        <begin position="149"/>
        <end position="184"/>
    </location>
</feature>
<dbReference type="Pfam" id="PF04082">
    <property type="entry name" value="Fungal_trans"/>
    <property type="match status" value="1"/>
</dbReference>
<feature type="region of interest" description="Disordered" evidence="6">
    <location>
        <begin position="10"/>
        <end position="41"/>
    </location>
</feature>
<dbReference type="Proteomes" id="UP000184188">
    <property type="component" value="Unassembled WGS sequence"/>
</dbReference>
<protein>
    <recommendedName>
        <fullName evidence="7">Zn(2)-C6 fungal-type domain-containing protein</fullName>
    </recommendedName>
</protein>
<evidence type="ECO:0000256" key="1">
    <source>
        <dbReference type="ARBA" id="ARBA00022723"/>
    </source>
</evidence>
<dbReference type="PROSITE" id="PS50048">
    <property type="entry name" value="ZN2_CY6_FUNGAL_2"/>
    <property type="match status" value="1"/>
</dbReference>
<dbReference type="SMART" id="SM00066">
    <property type="entry name" value="GAL4"/>
    <property type="match status" value="1"/>
</dbReference>
<dbReference type="EMBL" id="KV878339">
    <property type="protein sequence ID" value="OJJ48134.1"/>
    <property type="molecule type" value="Genomic_DNA"/>
</dbReference>
<keyword evidence="3" id="KW-0238">DNA-binding</keyword>
<dbReference type="CDD" id="cd00067">
    <property type="entry name" value="GAL4"/>
    <property type="match status" value="1"/>
</dbReference>
<evidence type="ECO:0000313" key="9">
    <source>
        <dbReference type="Proteomes" id="UP000184188"/>
    </source>
</evidence>
<feature type="domain" description="Zn(2)-C6 fungal-type" evidence="7">
    <location>
        <begin position="49"/>
        <end position="78"/>
    </location>
</feature>
<feature type="compositionally biased region" description="Basic and acidic residues" evidence="6">
    <location>
        <begin position="27"/>
        <end position="37"/>
    </location>
</feature>
<evidence type="ECO:0000256" key="6">
    <source>
        <dbReference type="SAM" id="MobiDB-lite"/>
    </source>
</evidence>
<evidence type="ECO:0000313" key="8">
    <source>
        <dbReference type="EMBL" id="OJJ48134.1"/>
    </source>
</evidence>
<dbReference type="InterPro" id="IPR053187">
    <property type="entry name" value="Notoamide_regulator"/>
</dbReference>
<proteinExistence type="predicted"/>
<keyword evidence="1" id="KW-0479">Metal-binding</keyword>
<dbReference type="GO" id="GO:0000981">
    <property type="term" value="F:DNA-binding transcription factor activity, RNA polymerase II-specific"/>
    <property type="evidence" value="ECO:0007669"/>
    <property type="project" value="InterPro"/>
</dbReference>
<keyword evidence="9" id="KW-1185">Reference proteome</keyword>
<dbReference type="RefSeq" id="XP_022582644.1">
    <property type="nucleotide sequence ID" value="XM_022724890.1"/>
</dbReference>
<dbReference type="GeneID" id="34611355"/>
<evidence type="ECO:0000256" key="5">
    <source>
        <dbReference type="ARBA" id="ARBA00023242"/>
    </source>
</evidence>
<dbReference type="GO" id="GO:0008270">
    <property type="term" value="F:zinc ion binding"/>
    <property type="evidence" value="ECO:0007669"/>
    <property type="project" value="InterPro"/>
</dbReference>
<evidence type="ECO:0000256" key="2">
    <source>
        <dbReference type="ARBA" id="ARBA00023015"/>
    </source>
</evidence>
<evidence type="ECO:0000256" key="4">
    <source>
        <dbReference type="ARBA" id="ARBA00023163"/>
    </source>
</evidence>
<feature type="compositionally biased region" description="Acidic residues" evidence="6">
    <location>
        <begin position="156"/>
        <end position="179"/>
    </location>
</feature>
<keyword evidence="5" id="KW-0539">Nucleus</keyword>
<dbReference type="GO" id="GO:0006351">
    <property type="term" value="P:DNA-templated transcription"/>
    <property type="evidence" value="ECO:0007669"/>
    <property type="project" value="InterPro"/>
</dbReference>
<dbReference type="PANTHER" id="PTHR47256">
    <property type="entry name" value="ZN(II)2CYS6 TRANSCRIPTION FACTOR (EUROFUNG)-RELATED"/>
    <property type="match status" value="1"/>
</dbReference>